<protein>
    <submittedName>
        <fullName evidence="1">Uncharacterized protein</fullName>
    </submittedName>
</protein>
<dbReference type="AlphaFoldDB" id="U2MR91"/>
<dbReference type="PATRIC" id="fig|1395125.3.peg.917"/>
<name>U2MR91_9BACT</name>
<proteinExistence type="predicted"/>
<sequence length="47" mass="5245">MTFITTNFITFNNDSEHGKKIEDNKQADAAPLRHRAGNGEYGHAVVQ</sequence>
<organism evidence="1 2">
    <name type="scientific">Segatella salivae F0493</name>
    <dbReference type="NCBI Taxonomy" id="1395125"/>
    <lineage>
        <taxon>Bacteria</taxon>
        <taxon>Pseudomonadati</taxon>
        <taxon>Bacteroidota</taxon>
        <taxon>Bacteroidia</taxon>
        <taxon>Bacteroidales</taxon>
        <taxon>Prevotellaceae</taxon>
        <taxon>Segatella</taxon>
    </lineage>
</organism>
<dbReference type="EMBL" id="AWGW01000007">
    <property type="protein sequence ID" value="ERK01784.1"/>
    <property type="molecule type" value="Genomic_DNA"/>
</dbReference>
<dbReference type="Proteomes" id="UP000017023">
    <property type="component" value="Unassembled WGS sequence"/>
</dbReference>
<evidence type="ECO:0000313" key="1">
    <source>
        <dbReference type="EMBL" id="ERK01784.1"/>
    </source>
</evidence>
<comment type="caution">
    <text evidence="1">The sequence shown here is derived from an EMBL/GenBank/DDBJ whole genome shotgun (WGS) entry which is preliminary data.</text>
</comment>
<accession>U2MR91</accession>
<reference evidence="1 2" key="1">
    <citation type="submission" date="2013-08" db="EMBL/GenBank/DDBJ databases">
        <authorList>
            <person name="Durkin A.S."/>
            <person name="Haft D.R."/>
            <person name="McCorrison J."/>
            <person name="Torralba M."/>
            <person name="Gillis M."/>
            <person name="Haft D.H."/>
            <person name="Methe B."/>
            <person name="Sutton G."/>
            <person name="Nelson K.E."/>
        </authorList>
    </citation>
    <scope>NUCLEOTIDE SEQUENCE [LARGE SCALE GENOMIC DNA]</scope>
    <source>
        <strain evidence="1 2">F0493</strain>
    </source>
</reference>
<gene>
    <name evidence="1" type="ORF">HMPREF9145_0318</name>
</gene>
<evidence type="ECO:0000313" key="2">
    <source>
        <dbReference type="Proteomes" id="UP000017023"/>
    </source>
</evidence>